<dbReference type="AlphaFoldDB" id="A0A9N9GNL6"/>
<name>A0A9N9GNL6_9GLOM</name>
<gene>
    <name evidence="1" type="ORF">CPELLU_LOCUS7964</name>
</gene>
<dbReference type="EMBL" id="CAJVQA010005499">
    <property type="protein sequence ID" value="CAG8621865.1"/>
    <property type="molecule type" value="Genomic_DNA"/>
</dbReference>
<organism evidence="1 2">
    <name type="scientific">Cetraspora pellucida</name>
    <dbReference type="NCBI Taxonomy" id="1433469"/>
    <lineage>
        <taxon>Eukaryota</taxon>
        <taxon>Fungi</taxon>
        <taxon>Fungi incertae sedis</taxon>
        <taxon>Mucoromycota</taxon>
        <taxon>Glomeromycotina</taxon>
        <taxon>Glomeromycetes</taxon>
        <taxon>Diversisporales</taxon>
        <taxon>Gigasporaceae</taxon>
        <taxon>Cetraspora</taxon>
    </lineage>
</organism>
<sequence length="42" mass="4939">LSQSIPVFDLCSQIYYIAKEPNQYHKITKYALKKAKEKGMFD</sequence>
<comment type="caution">
    <text evidence="1">The sequence shown here is derived from an EMBL/GenBank/DDBJ whole genome shotgun (WGS) entry which is preliminary data.</text>
</comment>
<protein>
    <submittedName>
        <fullName evidence="1">16878_t:CDS:1</fullName>
    </submittedName>
</protein>
<reference evidence="1" key="1">
    <citation type="submission" date="2021-06" db="EMBL/GenBank/DDBJ databases">
        <authorList>
            <person name="Kallberg Y."/>
            <person name="Tangrot J."/>
            <person name="Rosling A."/>
        </authorList>
    </citation>
    <scope>NUCLEOTIDE SEQUENCE</scope>
    <source>
        <strain evidence="1">FL966</strain>
    </source>
</reference>
<proteinExistence type="predicted"/>
<evidence type="ECO:0000313" key="2">
    <source>
        <dbReference type="Proteomes" id="UP000789759"/>
    </source>
</evidence>
<dbReference type="Proteomes" id="UP000789759">
    <property type="component" value="Unassembled WGS sequence"/>
</dbReference>
<keyword evidence="2" id="KW-1185">Reference proteome</keyword>
<feature type="non-terminal residue" evidence="1">
    <location>
        <position position="42"/>
    </location>
</feature>
<evidence type="ECO:0000313" key="1">
    <source>
        <dbReference type="EMBL" id="CAG8621865.1"/>
    </source>
</evidence>
<accession>A0A9N9GNL6</accession>